<feature type="transmembrane region" description="Helical" evidence="1">
    <location>
        <begin position="6"/>
        <end position="28"/>
    </location>
</feature>
<comment type="caution">
    <text evidence="2">The sequence shown here is derived from an EMBL/GenBank/DDBJ whole genome shotgun (WGS) entry which is preliminary data.</text>
</comment>
<sequence length="338" mass="37943">MEQIGIDNFLSILSCLLTLLVGLVPFLLPITERKGALEKAALAIDVYTARKDKLLRSSPLTSLSDKEFEQEELLSRQIISETRRLLIASCTPILDRWSRSYGMMLSIFCFSSGFFILICIVIGLEAFDPKHQFAEMSFISGFMAIVSFSLLFNGIRFYRLITQSESNSVQIDRQGKYTILPLNPIEQTVYKKIYLSVPLTSALIAFVMLKFYLFLLPLIIPKSTLNNAASNIVLFSAYGAVSLAVIFGVICIFHAIWCRWKEGHGLKSSQETILCLLRTPTPCSYGSKVKSPLIKSFFMPSVLLRTSGGLTIYMQKSACKVFTKTIARRLIMVNSLTM</sequence>
<dbReference type="EMBL" id="JASJEU010000022">
    <property type="protein sequence ID" value="MDJ1651318.1"/>
    <property type="molecule type" value="Genomic_DNA"/>
</dbReference>
<organism evidence="2 3">
    <name type="scientific">Gordonibacter faecis</name>
    <dbReference type="NCBI Taxonomy" id="3047475"/>
    <lineage>
        <taxon>Bacteria</taxon>
        <taxon>Bacillati</taxon>
        <taxon>Actinomycetota</taxon>
        <taxon>Coriobacteriia</taxon>
        <taxon>Eggerthellales</taxon>
        <taxon>Eggerthellaceae</taxon>
        <taxon>Gordonibacter</taxon>
    </lineage>
</organism>
<dbReference type="Proteomes" id="UP001232750">
    <property type="component" value="Unassembled WGS sequence"/>
</dbReference>
<keyword evidence="1" id="KW-0472">Membrane</keyword>
<feature type="transmembrane region" description="Helical" evidence="1">
    <location>
        <begin position="101"/>
        <end position="124"/>
    </location>
</feature>
<feature type="transmembrane region" description="Helical" evidence="1">
    <location>
        <begin position="232"/>
        <end position="257"/>
    </location>
</feature>
<evidence type="ECO:0000313" key="3">
    <source>
        <dbReference type="Proteomes" id="UP001232750"/>
    </source>
</evidence>
<evidence type="ECO:0000256" key="1">
    <source>
        <dbReference type="SAM" id="Phobius"/>
    </source>
</evidence>
<keyword evidence="1" id="KW-1133">Transmembrane helix</keyword>
<name>A0ABT7DRV5_9ACTN</name>
<evidence type="ECO:0000313" key="2">
    <source>
        <dbReference type="EMBL" id="MDJ1651318.1"/>
    </source>
</evidence>
<accession>A0ABT7DRV5</accession>
<protein>
    <submittedName>
        <fullName evidence="2">Uncharacterized protein</fullName>
    </submittedName>
</protein>
<reference evidence="2 3" key="1">
    <citation type="submission" date="2023-05" db="EMBL/GenBank/DDBJ databases">
        <title>Gordonibacter KGMB12511T sp. nov., isolated from faeces of healthy Korean.</title>
        <authorList>
            <person name="Kim H.S."/>
            <person name="Kim J.-S."/>
            <person name="Suh M.K."/>
            <person name="Eom M.K."/>
            <person name="Do H.E."/>
            <person name="Lee J.-S."/>
        </authorList>
    </citation>
    <scope>NUCLEOTIDE SEQUENCE [LARGE SCALE GENOMIC DNA]</scope>
    <source>
        <strain evidence="2 3">KGMB12511</strain>
    </source>
</reference>
<feature type="transmembrane region" description="Helical" evidence="1">
    <location>
        <begin position="136"/>
        <end position="155"/>
    </location>
</feature>
<proteinExistence type="predicted"/>
<keyword evidence="1" id="KW-0812">Transmembrane</keyword>
<dbReference type="RefSeq" id="WP_283832665.1">
    <property type="nucleotide sequence ID" value="NZ_JASJEU010000022.1"/>
</dbReference>
<keyword evidence="3" id="KW-1185">Reference proteome</keyword>
<feature type="transmembrane region" description="Helical" evidence="1">
    <location>
        <begin position="193"/>
        <end position="220"/>
    </location>
</feature>
<gene>
    <name evidence="2" type="ORF">QNJ86_10940</name>
</gene>